<dbReference type="Pfam" id="PF02129">
    <property type="entry name" value="Peptidase_S15"/>
    <property type="match status" value="1"/>
</dbReference>
<name>A0A0N8H8F8_9HYPO</name>
<dbReference type="InterPro" id="IPR008979">
    <property type="entry name" value="Galactose-bd-like_sf"/>
</dbReference>
<dbReference type="Gene3D" id="2.60.120.260">
    <property type="entry name" value="Galactose-binding domain-like"/>
    <property type="match status" value="1"/>
</dbReference>
<evidence type="ECO:0000259" key="2">
    <source>
        <dbReference type="SMART" id="SM00939"/>
    </source>
</evidence>
<keyword evidence="4" id="KW-1185">Reference proteome</keyword>
<dbReference type="Gene3D" id="1.10.3020.10">
    <property type="entry name" value="alpha-amino acid ester hydrolase ( Helical cap domain)"/>
    <property type="match status" value="1"/>
</dbReference>
<organism evidence="3 4">
    <name type="scientific">Neonectria ditissima</name>
    <dbReference type="NCBI Taxonomy" id="78410"/>
    <lineage>
        <taxon>Eukaryota</taxon>
        <taxon>Fungi</taxon>
        <taxon>Dikarya</taxon>
        <taxon>Ascomycota</taxon>
        <taxon>Pezizomycotina</taxon>
        <taxon>Sordariomycetes</taxon>
        <taxon>Hypocreomycetidae</taxon>
        <taxon>Hypocreales</taxon>
        <taxon>Nectriaceae</taxon>
        <taxon>Neonectria</taxon>
    </lineage>
</organism>
<dbReference type="Proteomes" id="UP000050424">
    <property type="component" value="Unassembled WGS sequence"/>
</dbReference>
<dbReference type="NCBIfam" id="TIGR00976">
    <property type="entry name" value="CocE_NonD"/>
    <property type="match status" value="1"/>
</dbReference>
<dbReference type="Pfam" id="PF08530">
    <property type="entry name" value="PepX_C"/>
    <property type="match status" value="1"/>
</dbReference>
<dbReference type="InterPro" id="IPR005674">
    <property type="entry name" value="CocE/Ser_esterase"/>
</dbReference>
<dbReference type="SMART" id="SM00939">
    <property type="entry name" value="PepX_C"/>
    <property type="match status" value="1"/>
</dbReference>
<evidence type="ECO:0000313" key="3">
    <source>
        <dbReference type="EMBL" id="KPM44452.1"/>
    </source>
</evidence>
<dbReference type="InterPro" id="IPR000383">
    <property type="entry name" value="Xaa-Pro-like_dom"/>
</dbReference>
<dbReference type="InterPro" id="IPR029058">
    <property type="entry name" value="AB_hydrolase_fold"/>
</dbReference>
<dbReference type="AlphaFoldDB" id="A0A0N8H8F8"/>
<dbReference type="SUPFAM" id="SSF53474">
    <property type="entry name" value="alpha/beta-Hydrolases"/>
    <property type="match status" value="1"/>
</dbReference>
<dbReference type="GO" id="GO:0008239">
    <property type="term" value="F:dipeptidyl-peptidase activity"/>
    <property type="evidence" value="ECO:0007669"/>
    <property type="project" value="InterPro"/>
</dbReference>
<gene>
    <name evidence="3" type="ORF">AK830_g2115</name>
</gene>
<accession>A0A0N8H8F8</accession>
<dbReference type="Gene3D" id="3.40.50.1820">
    <property type="entry name" value="alpha/beta hydrolase"/>
    <property type="match status" value="1"/>
</dbReference>
<feature type="domain" description="Xaa-Pro dipeptidyl-peptidase C-terminal" evidence="2">
    <location>
        <begin position="312"/>
        <end position="541"/>
    </location>
</feature>
<evidence type="ECO:0000313" key="4">
    <source>
        <dbReference type="Proteomes" id="UP000050424"/>
    </source>
</evidence>
<sequence length="545" mass="60065">MATRGFVGATIDRFIAWNLDLPPETCNYKRSHVTIALPNNGPTLAADLYQPIGHEPSGTVLVRGAYSRGIMIAMGSARIFASRGYQILFVSSRGTFGSMGVFDGGFSEAEDGQAVVEWMRQQDWYTGSFATLGMSYSSFTQWALLRDPPDDLVASVIIAGPHDFANYVWGTGAFNMHYISWTHTIVTQETASLAEQYKALNPGKHLCSIIDAIPLTQGVDSHFSGSRSAPWLTHAISHPDLNDPSWSRLQHGQALEKVAVPVLLINGWPDIFLEQTMEQYEKLAARGCQVKLIIGPWTHLQVQNSTTTRPILEWLEKHLSGRTDVQTGSAVQVYVMGKSPAQWLDLPRWPPTTTPLDFYLDKNGALRGQPPLTDTEPSCFRFDPRDPIPTLGGPLMVGGGFVDDTALAAREDILTFTTEPFPKPLTIMGKVSVELMHSSDSPSVDLFVRLSVVNKQRVSRNITQQYLRLWGNNGARLVRMNLSDTAYALNRGDCLRLIIGGGSHPMYSRNLGTEEPAEVAKAIHNATHTIHHGKEGVSRVTLPML</sequence>
<reference evidence="3 4" key="1">
    <citation type="submission" date="2015-09" db="EMBL/GenBank/DDBJ databases">
        <title>Draft genome of a European isolate of the apple canker pathogen Neonectria ditissima.</title>
        <authorList>
            <person name="Gomez-Cortecero A."/>
            <person name="Harrison R.J."/>
            <person name="Armitage A.D."/>
        </authorList>
    </citation>
    <scope>NUCLEOTIDE SEQUENCE [LARGE SCALE GENOMIC DNA]</scope>
    <source>
        <strain evidence="3 4">R09/05</strain>
    </source>
</reference>
<evidence type="ECO:0000256" key="1">
    <source>
        <dbReference type="ARBA" id="ARBA00022801"/>
    </source>
</evidence>
<proteinExistence type="predicted"/>
<comment type="caution">
    <text evidence="3">The sequence shown here is derived from an EMBL/GenBank/DDBJ whole genome shotgun (WGS) entry which is preliminary data.</text>
</comment>
<protein>
    <recommendedName>
        <fullName evidence="2">Xaa-Pro dipeptidyl-peptidase C-terminal domain-containing protein</fullName>
    </recommendedName>
</protein>
<dbReference type="InterPro" id="IPR013736">
    <property type="entry name" value="Xaa-Pro_dipept_C"/>
</dbReference>
<dbReference type="SUPFAM" id="SSF49785">
    <property type="entry name" value="Galactose-binding domain-like"/>
    <property type="match status" value="1"/>
</dbReference>
<dbReference type="OrthoDB" id="416441at2759"/>
<dbReference type="STRING" id="78410.A0A0N8H8F8"/>
<dbReference type="EMBL" id="LKCW01000019">
    <property type="protein sequence ID" value="KPM44452.1"/>
    <property type="molecule type" value="Genomic_DNA"/>
</dbReference>
<keyword evidence="1" id="KW-0378">Hydrolase</keyword>